<dbReference type="EMBL" id="AF320576">
    <property type="protein sequence ID" value="AAQ14712.1"/>
    <property type="molecule type" value="Genomic_DNA"/>
</dbReference>
<organismHost>
    <name type="scientific">Salmonella</name>
    <dbReference type="NCBI Taxonomy" id="590"/>
</organismHost>
<evidence type="ECO:0000313" key="1">
    <source>
        <dbReference type="EMBL" id="AAQ14712.1"/>
    </source>
</evidence>
<evidence type="ECO:0000313" key="2">
    <source>
        <dbReference type="Proteomes" id="UP000009070"/>
    </source>
</evidence>
<sequence length="68" mass="7781">MTRNSQEKIVTTAYQFWQKTVTNCLKSLLSLRKIQKAGIKSLLKQLMQTTSKRSLVVSHLLKQTLTTS</sequence>
<dbReference type="Proteomes" id="UP000009070">
    <property type="component" value="Segment"/>
</dbReference>
<accession>Q6KGA8</accession>
<keyword evidence="2" id="KW-1185">Reference proteome</keyword>
<name>Q6KGA8_BPFO1</name>
<reference evidence="1 2" key="1">
    <citation type="submission" date="2000-11" db="EMBL/GenBank/DDBJ databases">
        <title>Bacteriophage Felix O1: Genetic Characterization.</title>
        <authorList>
            <person name="Sriranganathan N."/>
            <person name="Whichard J.M."/>
            <person name="Pierson F.W."/>
            <person name="Kapur V."/>
            <person name="Weigt L.A."/>
        </authorList>
    </citation>
    <scope>NUCLEOTIDE SEQUENCE [LARGE SCALE GENOMIC DNA]</scope>
    <source>
        <strain evidence="1">Felix O1-VT1</strain>
    </source>
</reference>
<organism evidence="1 2">
    <name type="scientific">Salmonella phage Felix O1 (isolate Felix O1-VT1)</name>
    <name type="common">Bacteriophage Felix O1</name>
    <dbReference type="NCBI Taxonomy" id="1283336"/>
    <lineage>
        <taxon>Viruses</taxon>
        <taxon>Duplodnaviria</taxon>
        <taxon>Heunggongvirae</taxon>
        <taxon>Uroviricota</taxon>
        <taxon>Caudoviricetes</taxon>
        <taxon>Andersonviridae</taxon>
        <taxon>Ounavirinae</taxon>
        <taxon>Felixounavirus</taxon>
        <taxon>Felixounavirus felixO1</taxon>
    </lineage>
</organism>
<proteinExistence type="predicted"/>
<protein>
    <submittedName>
        <fullName evidence="1">Uncharacterized protein</fullName>
    </submittedName>
</protein>